<dbReference type="PANTHER" id="PTHR11360">
    <property type="entry name" value="MONOCARBOXYLATE TRANSPORTER"/>
    <property type="match status" value="1"/>
</dbReference>
<keyword evidence="4" id="KW-1133">Transmembrane helix</keyword>
<feature type="transmembrane region" description="Helical" evidence="4">
    <location>
        <begin position="424"/>
        <end position="445"/>
    </location>
</feature>
<evidence type="ECO:0000313" key="7">
    <source>
        <dbReference type="Proteomes" id="UP000310687"/>
    </source>
</evidence>
<dbReference type="InterPro" id="IPR020846">
    <property type="entry name" value="MFS_dom"/>
</dbReference>
<feature type="transmembrane region" description="Helical" evidence="4">
    <location>
        <begin position="385"/>
        <end position="403"/>
    </location>
</feature>
<proteinExistence type="inferred from homology"/>
<feature type="transmembrane region" description="Helical" evidence="4">
    <location>
        <begin position="451"/>
        <end position="475"/>
    </location>
</feature>
<feature type="transmembrane region" description="Helical" evidence="4">
    <location>
        <begin position="292"/>
        <end position="315"/>
    </location>
</feature>
<dbReference type="Proteomes" id="UP000310687">
    <property type="component" value="Unassembled WGS sequence"/>
</dbReference>
<evidence type="ECO:0000256" key="4">
    <source>
        <dbReference type="SAM" id="Phobius"/>
    </source>
</evidence>
<evidence type="ECO:0000256" key="1">
    <source>
        <dbReference type="ARBA" id="ARBA00004141"/>
    </source>
</evidence>
<protein>
    <submittedName>
        <fullName evidence="6">MFS transporter, MCP family, solute carrier family 16, member 10</fullName>
    </submittedName>
</protein>
<reference evidence="6 7" key="1">
    <citation type="submission" date="2018-10" db="EMBL/GenBank/DDBJ databases">
        <title>Fifty Aureobasidium pullulans genomes reveal a recombining polyextremotolerant generalist.</title>
        <authorList>
            <person name="Gostincar C."/>
            <person name="Turk M."/>
            <person name="Zajc J."/>
            <person name="Gunde-Cimerman N."/>
        </authorList>
    </citation>
    <scope>NUCLEOTIDE SEQUENCE [LARGE SCALE GENOMIC DNA]</scope>
    <source>
        <strain evidence="6 7">EXF-11013</strain>
    </source>
</reference>
<feature type="transmembrane region" description="Helical" evidence="4">
    <location>
        <begin position="327"/>
        <end position="348"/>
    </location>
</feature>
<dbReference type="InterPro" id="IPR036259">
    <property type="entry name" value="MFS_trans_sf"/>
</dbReference>
<comment type="similarity">
    <text evidence="2">Belongs to the major facilitator superfamily. Monocarboxylate porter (TC 2.A.1.13) family.</text>
</comment>
<comment type="caution">
    <text evidence="6">The sequence shown here is derived from an EMBL/GenBank/DDBJ whole genome shotgun (WGS) entry which is preliminary data.</text>
</comment>
<feature type="domain" description="Major facilitator superfamily (MFS) profile" evidence="5">
    <location>
        <begin position="94"/>
        <end position="483"/>
    </location>
</feature>
<keyword evidence="4" id="KW-0472">Membrane</keyword>
<dbReference type="SUPFAM" id="SSF103473">
    <property type="entry name" value="MFS general substrate transporter"/>
    <property type="match status" value="1"/>
</dbReference>
<feature type="transmembrane region" description="Helical" evidence="4">
    <location>
        <begin position="220"/>
        <end position="239"/>
    </location>
</feature>
<dbReference type="GO" id="GO:0016020">
    <property type="term" value="C:membrane"/>
    <property type="evidence" value="ECO:0007669"/>
    <property type="project" value="UniProtKB-SubCell"/>
</dbReference>
<feature type="transmembrane region" description="Helical" evidence="4">
    <location>
        <begin position="132"/>
        <end position="152"/>
    </location>
</feature>
<dbReference type="Gene3D" id="1.20.1250.20">
    <property type="entry name" value="MFS general substrate transporter like domains"/>
    <property type="match status" value="2"/>
</dbReference>
<dbReference type="GO" id="GO:0022857">
    <property type="term" value="F:transmembrane transporter activity"/>
    <property type="evidence" value="ECO:0007669"/>
    <property type="project" value="InterPro"/>
</dbReference>
<feature type="transmembrane region" description="Helical" evidence="4">
    <location>
        <begin position="159"/>
        <end position="178"/>
    </location>
</feature>
<feature type="region of interest" description="Disordered" evidence="3">
    <location>
        <begin position="1"/>
        <end position="57"/>
    </location>
</feature>
<accession>A0A4S8XX17</accession>
<feature type="transmembrane region" description="Helical" evidence="4">
    <location>
        <begin position="184"/>
        <end position="208"/>
    </location>
</feature>
<dbReference type="InterPro" id="IPR050327">
    <property type="entry name" value="Proton-linked_MCT"/>
</dbReference>
<feature type="compositionally biased region" description="Low complexity" evidence="3">
    <location>
        <begin position="22"/>
        <end position="37"/>
    </location>
</feature>
<gene>
    <name evidence="6" type="ORF">D6D22_03525</name>
</gene>
<feature type="transmembrane region" description="Helical" evidence="4">
    <location>
        <begin position="94"/>
        <end position="112"/>
    </location>
</feature>
<evidence type="ECO:0000259" key="5">
    <source>
        <dbReference type="PROSITE" id="PS50850"/>
    </source>
</evidence>
<comment type="subcellular location">
    <subcellularLocation>
        <location evidence="1">Membrane</location>
        <topology evidence="1">Multi-pass membrane protein</topology>
    </subcellularLocation>
</comment>
<dbReference type="InterPro" id="IPR011701">
    <property type="entry name" value="MFS"/>
</dbReference>
<evidence type="ECO:0000313" key="6">
    <source>
        <dbReference type="EMBL" id="THW45509.1"/>
    </source>
</evidence>
<dbReference type="Pfam" id="PF07690">
    <property type="entry name" value="MFS_1"/>
    <property type="match status" value="1"/>
</dbReference>
<feature type="transmembrane region" description="Helical" evidence="4">
    <location>
        <begin position="251"/>
        <end position="271"/>
    </location>
</feature>
<feature type="transmembrane region" description="Helical" evidence="4">
    <location>
        <begin position="355"/>
        <end position="379"/>
    </location>
</feature>
<organism evidence="6 7">
    <name type="scientific">Aureobasidium pullulans</name>
    <name type="common">Black yeast</name>
    <name type="synonym">Pullularia pullulans</name>
    <dbReference type="NCBI Taxonomy" id="5580"/>
    <lineage>
        <taxon>Eukaryota</taxon>
        <taxon>Fungi</taxon>
        <taxon>Dikarya</taxon>
        <taxon>Ascomycota</taxon>
        <taxon>Pezizomycotina</taxon>
        <taxon>Dothideomycetes</taxon>
        <taxon>Dothideomycetidae</taxon>
        <taxon>Dothideales</taxon>
        <taxon>Saccotheciaceae</taxon>
        <taxon>Aureobasidium</taxon>
    </lineage>
</organism>
<name>A0A4S8XX17_AURPU</name>
<dbReference type="PROSITE" id="PS50850">
    <property type="entry name" value="MFS"/>
    <property type="match status" value="1"/>
</dbReference>
<dbReference type="PANTHER" id="PTHR11360:SF130">
    <property type="entry name" value="MAJOR FACILITATOR SUPERFAMILY (MFS) PROFILE DOMAIN-CONTAINING PROTEIN-RELATED"/>
    <property type="match status" value="1"/>
</dbReference>
<sequence length="484" mass="52357">MAQITENKTMRESVYSETEKGSASSSPDLTPTPSSWSEKSIREPHEEGIYEPETRPQSTDIERVASNVLNRIASRVTTHSLAEPGPPPDGGFKAWLQCAMAWLVVFCTWGYVNSFGTFQAYYSTNLGETASTISWIGSIQVWVLFFLGTFAGRAMDAGYFVPTFAVGIVFQLIGIFMTSLSTKYWQLFLAQGVCTGIGSGILFTPAMALLSTYFSSHKGIAVALATTGNSAGGAIFPLIARQLLPQIGFGWTIRVLGLLNLVCLCTAGIAMKPRLPPRKSGPLVDTSAFKEIEYMLFSIGMCFHMASLYFVNYYISSYGRDILGFSYSNSVTLLIILNVVGIPARVLVGHLADRYLGALNTLIPVLFYVNVLAFCWMGVNSQTSLYVFVSFYGLGLASFQSLIPTTVARMTKDISKVGTRMGMVFTFLSFASLVGPPIGGALVSAGGHTYIYAQAWAGASAAVGTALVVASRVYAFGWKLKVKC</sequence>
<evidence type="ECO:0000256" key="2">
    <source>
        <dbReference type="ARBA" id="ARBA00006727"/>
    </source>
</evidence>
<evidence type="ECO:0000256" key="3">
    <source>
        <dbReference type="SAM" id="MobiDB-lite"/>
    </source>
</evidence>
<keyword evidence="4" id="KW-0812">Transmembrane</keyword>
<feature type="compositionally biased region" description="Basic and acidic residues" evidence="3">
    <location>
        <begin position="39"/>
        <end position="54"/>
    </location>
</feature>
<dbReference type="EMBL" id="QZAL01000034">
    <property type="protein sequence ID" value="THW45509.1"/>
    <property type="molecule type" value="Genomic_DNA"/>
</dbReference>
<dbReference type="AlphaFoldDB" id="A0A4S8XX17"/>